<dbReference type="EMBL" id="KY684096">
    <property type="protein sequence ID" value="ARF10082.1"/>
    <property type="molecule type" value="Genomic_DNA"/>
</dbReference>
<sequence>MKYYLVYLLNYKEFDSVVLKDMYRERDDAIKSLERNAINYIKELQGKQQADICKQDKAVEEILADSKLKEGLYIIKDGDAVILYEKTTVVKVGNLWNSRSLKMIKAGKFYITEYNFDESLFQCNRIVSQISSVKFDKPKSELSFIDELKSLNGKFNLKPIKNSKISGTITTKTSFSELCDTVNNF</sequence>
<gene>
    <name evidence="1" type="ORF">Indivirus_12_10</name>
</gene>
<organism evidence="1">
    <name type="scientific">Indivirus ILV1</name>
    <dbReference type="NCBI Taxonomy" id="1977633"/>
    <lineage>
        <taxon>Viruses</taxon>
        <taxon>Varidnaviria</taxon>
        <taxon>Bamfordvirae</taxon>
        <taxon>Nucleocytoviricota</taxon>
        <taxon>Megaviricetes</taxon>
        <taxon>Imitervirales</taxon>
        <taxon>Mimiviridae</taxon>
        <taxon>Klosneuvirinae</taxon>
        <taxon>Indivirus</taxon>
    </lineage>
</organism>
<protein>
    <submittedName>
        <fullName evidence="1">Uncharacterized protein</fullName>
    </submittedName>
</protein>
<accession>A0A1V0SEE3</accession>
<evidence type="ECO:0000313" key="1">
    <source>
        <dbReference type="EMBL" id="ARF10082.1"/>
    </source>
</evidence>
<proteinExistence type="predicted"/>
<name>A0A1V0SEE3_9VIRU</name>
<reference evidence="1" key="1">
    <citation type="journal article" date="2017" name="Science">
        <title>Giant viruses with an expanded complement of translation system components.</title>
        <authorList>
            <person name="Schulz F."/>
            <person name="Yutin N."/>
            <person name="Ivanova N.N."/>
            <person name="Ortega D.R."/>
            <person name="Lee T.K."/>
            <person name="Vierheilig J."/>
            <person name="Daims H."/>
            <person name="Horn M."/>
            <person name="Wagner M."/>
            <person name="Jensen G.J."/>
            <person name="Kyrpides N.C."/>
            <person name="Koonin E.V."/>
            <person name="Woyke T."/>
        </authorList>
    </citation>
    <scope>NUCLEOTIDE SEQUENCE</scope>
    <source>
        <strain evidence="1">ILV1</strain>
    </source>
</reference>